<dbReference type="EMBL" id="JAZHFV010000004">
    <property type="protein sequence ID" value="MEX4008476.1"/>
    <property type="molecule type" value="Genomic_DNA"/>
</dbReference>
<feature type="region of interest" description="Disordered" evidence="6">
    <location>
        <begin position="262"/>
        <end position="283"/>
    </location>
</feature>
<evidence type="ECO:0000313" key="9">
    <source>
        <dbReference type="Proteomes" id="UP001559025"/>
    </source>
</evidence>
<dbReference type="RefSeq" id="WP_368803476.1">
    <property type="nucleotide sequence ID" value="NZ_JAZHFV010000004.1"/>
</dbReference>
<dbReference type="GO" id="GO:0032259">
    <property type="term" value="P:methylation"/>
    <property type="evidence" value="ECO:0007669"/>
    <property type="project" value="UniProtKB-KW"/>
</dbReference>
<dbReference type="Pfam" id="PF01555">
    <property type="entry name" value="N6_N4_Mtase"/>
    <property type="match status" value="2"/>
</dbReference>
<dbReference type="PROSITE" id="PS00092">
    <property type="entry name" value="N6_MTASE"/>
    <property type="match status" value="1"/>
</dbReference>
<reference evidence="8 9" key="1">
    <citation type="submission" date="2024-01" db="EMBL/GenBank/DDBJ databases">
        <title>New evidence supports the origin of RcGTA from prophage.</title>
        <authorList>
            <person name="Xu Y."/>
            <person name="Liu B."/>
            <person name="Chen F."/>
        </authorList>
    </citation>
    <scope>NUCLEOTIDE SEQUENCE [LARGE SCALE GENOMIC DNA]</scope>
    <source>
        <strain evidence="8 9">CBW1107-2</strain>
    </source>
</reference>
<dbReference type="Proteomes" id="UP001559025">
    <property type="component" value="Unassembled WGS sequence"/>
</dbReference>
<dbReference type="PRINTS" id="PR00508">
    <property type="entry name" value="S21N4MTFRASE"/>
</dbReference>
<dbReference type="InterPro" id="IPR029063">
    <property type="entry name" value="SAM-dependent_MTases_sf"/>
</dbReference>
<dbReference type="InterPro" id="IPR002941">
    <property type="entry name" value="DNA_methylase_N4/N6"/>
</dbReference>
<proteinExistence type="inferred from homology"/>
<evidence type="ECO:0000256" key="6">
    <source>
        <dbReference type="SAM" id="MobiDB-lite"/>
    </source>
</evidence>
<dbReference type="InterPro" id="IPR001091">
    <property type="entry name" value="RM_Methyltransferase"/>
</dbReference>
<feature type="domain" description="DNA methylase N-4/N-6" evidence="7">
    <location>
        <begin position="144"/>
        <end position="214"/>
    </location>
</feature>
<evidence type="ECO:0000313" key="8">
    <source>
        <dbReference type="EMBL" id="MEX4008476.1"/>
    </source>
</evidence>
<dbReference type="PANTHER" id="PTHR13370:SF3">
    <property type="entry name" value="TRNA (GUANINE(10)-N2)-METHYLTRANSFERASE HOMOLOG"/>
    <property type="match status" value="1"/>
</dbReference>
<dbReference type="InterPro" id="IPR002052">
    <property type="entry name" value="DNA_methylase_N6_adenine_CS"/>
</dbReference>
<dbReference type="PANTHER" id="PTHR13370">
    <property type="entry name" value="RNA METHYLASE-RELATED"/>
    <property type="match status" value="1"/>
</dbReference>
<comment type="similarity">
    <text evidence="1 5">Belongs to the N(4)/N(6)-methyltransferase family.</text>
</comment>
<keyword evidence="3" id="KW-0808">Transferase</keyword>
<dbReference type="Gene3D" id="3.40.50.150">
    <property type="entry name" value="Vaccinia Virus protein VP39"/>
    <property type="match status" value="1"/>
</dbReference>
<dbReference type="NCBIfam" id="NF010253">
    <property type="entry name" value="PRK13699.1"/>
    <property type="match status" value="1"/>
</dbReference>
<name>A0ABV3WUY9_9HYPH</name>
<accession>A0ABV3WUY9</accession>
<gene>
    <name evidence="8" type="ORF">V1479_14270</name>
</gene>
<comment type="catalytic activity">
    <reaction evidence="4">
        <text>a 2'-deoxyadenosine in DNA + S-adenosyl-L-methionine = an N(6)-methyl-2'-deoxyadenosine in DNA + S-adenosyl-L-homocysteine + H(+)</text>
        <dbReference type="Rhea" id="RHEA:15197"/>
        <dbReference type="Rhea" id="RHEA-COMP:12418"/>
        <dbReference type="Rhea" id="RHEA-COMP:12419"/>
        <dbReference type="ChEBI" id="CHEBI:15378"/>
        <dbReference type="ChEBI" id="CHEBI:57856"/>
        <dbReference type="ChEBI" id="CHEBI:59789"/>
        <dbReference type="ChEBI" id="CHEBI:90615"/>
        <dbReference type="ChEBI" id="CHEBI:90616"/>
        <dbReference type="EC" id="2.1.1.72"/>
    </reaction>
</comment>
<dbReference type="EC" id="2.1.1.-" evidence="5"/>
<organism evidence="8 9">
    <name type="scientific">Neoaquamicrobium sediminum</name>
    <dbReference type="NCBI Taxonomy" id="1849104"/>
    <lineage>
        <taxon>Bacteria</taxon>
        <taxon>Pseudomonadati</taxon>
        <taxon>Pseudomonadota</taxon>
        <taxon>Alphaproteobacteria</taxon>
        <taxon>Hyphomicrobiales</taxon>
        <taxon>Phyllobacteriaceae</taxon>
        <taxon>Neoaquamicrobium</taxon>
    </lineage>
</organism>
<keyword evidence="2 8" id="KW-0489">Methyltransferase</keyword>
<comment type="caution">
    <text evidence="8">The sequence shown here is derived from an EMBL/GenBank/DDBJ whole genome shotgun (WGS) entry which is preliminary data.</text>
</comment>
<evidence type="ECO:0000259" key="7">
    <source>
        <dbReference type="Pfam" id="PF01555"/>
    </source>
</evidence>
<keyword evidence="9" id="KW-1185">Reference proteome</keyword>
<evidence type="ECO:0000256" key="1">
    <source>
        <dbReference type="ARBA" id="ARBA00006594"/>
    </source>
</evidence>
<feature type="domain" description="DNA methylase N-4/N-6" evidence="7">
    <location>
        <begin position="34"/>
        <end position="136"/>
    </location>
</feature>
<dbReference type="SUPFAM" id="SSF53335">
    <property type="entry name" value="S-adenosyl-L-methionine-dependent methyltransferases"/>
    <property type="match status" value="1"/>
</dbReference>
<protein>
    <recommendedName>
        <fullName evidence="5">Methyltransferase</fullName>
        <ecNumber evidence="5">2.1.1.-</ecNumber>
    </recommendedName>
</protein>
<evidence type="ECO:0000256" key="5">
    <source>
        <dbReference type="RuleBase" id="RU362026"/>
    </source>
</evidence>
<evidence type="ECO:0000256" key="4">
    <source>
        <dbReference type="ARBA" id="ARBA00047942"/>
    </source>
</evidence>
<dbReference type="GO" id="GO:0008168">
    <property type="term" value="F:methyltransferase activity"/>
    <property type="evidence" value="ECO:0007669"/>
    <property type="project" value="UniProtKB-KW"/>
</dbReference>
<evidence type="ECO:0000256" key="2">
    <source>
        <dbReference type="ARBA" id="ARBA00022603"/>
    </source>
</evidence>
<evidence type="ECO:0000256" key="3">
    <source>
        <dbReference type="ARBA" id="ARBA00022679"/>
    </source>
</evidence>
<sequence length="295" mass="33178">MTATSITSIQPVTADTVIQGDCIEIMRGMETGSVDMILTDPPYIARYRSRDGQTVKNDDNARWLRPAFAEAYRVLKSGGFCISFYGWNNADTFLAAWRTAGFRPVGHVVFRKRYASAKRFLSYQHEQAYLLAKGQVQMPLLPIPDVIDWRYERNALHPTQKPVSILTPLIEGFTSPSEIVLDPFCGSGSTLVAAKELGRRFMGIELDATHHATATRRIAGTDNRGWPRKRPLYLSNEDERATVPSTVQLPLRGVQTFDHYRATNPREKNQQGKIVPDPPRQGQLLGRSVNCRCLL</sequence>